<proteinExistence type="predicted"/>
<dbReference type="STRING" id="1524460.IX84_28930"/>
<evidence type="ECO:0000313" key="3">
    <source>
        <dbReference type="EMBL" id="KGE85504.1"/>
    </source>
</evidence>
<dbReference type="Pfam" id="PF01609">
    <property type="entry name" value="DDE_Tnp_1"/>
    <property type="match status" value="1"/>
</dbReference>
<evidence type="ECO:0000256" key="1">
    <source>
        <dbReference type="SAM" id="Phobius"/>
    </source>
</evidence>
<comment type="caution">
    <text evidence="3">The sequence shown here is derived from an EMBL/GenBank/DDBJ whole genome shotgun (WGS) entry which is preliminary data.</text>
</comment>
<name>A0A098RZE0_9BACT</name>
<evidence type="ECO:0000313" key="4">
    <source>
        <dbReference type="Proteomes" id="UP000029736"/>
    </source>
</evidence>
<keyword evidence="1" id="KW-0472">Membrane</keyword>
<dbReference type="InterPro" id="IPR002559">
    <property type="entry name" value="Transposase_11"/>
</dbReference>
<dbReference type="Proteomes" id="UP000029736">
    <property type="component" value="Unassembled WGS sequence"/>
</dbReference>
<dbReference type="SUPFAM" id="SSF53098">
    <property type="entry name" value="Ribonuclease H-like"/>
    <property type="match status" value="1"/>
</dbReference>
<dbReference type="RefSeq" id="WP_152605274.1">
    <property type="nucleotide sequence ID" value="NZ_JPOS01000090.1"/>
</dbReference>
<dbReference type="EMBL" id="JPOS01000090">
    <property type="protein sequence ID" value="KGE85504.1"/>
    <property type="molecule type" value="Genomic_DNA"/>
</dbReference>
<sequence length="357" mass="40752">MIKHQSEVPQGNALRRLTVLSGLLGALIKGVRASLSELGRHMEDPTDLESRVKKAKRWLQNKWTDVTVHFIPYLLPILHSLSKAGELVLAIDGSCVGKDCMALMVSVIWRRRAIPICWVVRKAPKGHFPEHMHVAIIGQVAMLMDSILEQDCRIFLLGDAEFDGCELQQSCLAHGWEYVLKTAKDTLVADHPNMENASAFGHLAASIGQKSLFLPQMYVTKQGFGPVNVLFWHDRTRYDRPLYLLTSLEYGPQAETYYRKRYHIETFFGDIKSRGFHIHKTRIEEPQTLFNLLIVASLAFIICILFEFDARTSAQLGKFCRKDRIDSLSVFQIGLRAVRFYARHAMNLSFQFSKNFP</sequence>
<keyword evidence="4" id="KW-1185">Reference proteome</keyword>
<dbReference type="GO" id="GO:0003677">
    <property type="term" value="F:DNA binding"/>
    <property type="evidence" value="ECO:0007669"/>
    <property type="project" value="InterPro"/>
</dbReference>
<keyword evidence="1" id="KW-1133">Transmembrane helix</keyword>
<dbReference type="InterPro" id="IPR012337">
    <property type="entry name" value="RNaseH-like_sf"/>
</dbReference>
<dbReference type="OrthoDB" id="882324at2"/>
<accession>A0A098RZE0</accession>
<feature type="transmembrane region" description="Helical" evidence="1">
    <location>
        <begin position="289"/>
        <end position="308"/>
    </location>
</feature>
<gene>
    <name evidence="3" type="ORF">IX84_28930</name>
</gene>
<keyword evidence="1" id="KW-0812">Transmembrane</keyword>
<evidence type="ECO:0000259" key="2">
    <source>
        <dbReference type="Pfam" id="PF01609"/>
    </source>
</evidence>
<protein>
    <recommendedName>
        <fullName evidence="2">Transposase IS4-like domain-containing protein</fullName>
    </recommendedName>
</protein>
<feature type="domain" description="Transposase IS4-like" evidence="2">
    <location>
        <begin position="141"/>
        <end position="299"/>
    </location>
</feature>
<organism evidence="3 4">
    <name type="scientific">Phaeodactylibacter xiamenensis</name>
    <dbReference type="NCBI Taxonomy" id="1524460"/>
    <lineage>
        <taxon>Bacteria</taxon>
        <taxon>Pseudomonadati</taxon>
        <taxon>Bacteroidota</taxon>
        <taxon>Saprospiria</taxon>
        <taxon>Saprospirales</taxon>
        <taxon>Haliscomenobacteraceae</taxon>
        <taxon>Phaeodactylibacter</taxon>
    </lineage>
</organism>
<dbReference type="GO" id="GO:0004803">
    <property type="term" value="F:transposase activity"/>
    <property type="evidence" value="ECO:0007669"/>
    <property type="project" value="InterPro"/>
</dbReference>
<dbReference type="GO" id="GO:0006313">
    <property type="term" value="P:DNA transposition"/>
    <property type="evidence" value="ECO:0007669"/>
    <property type="project" value="InterPro"/>
</dbReference>
<reference evidence="3 4" key="1">
    <citation type="journal article" date="2014" name="Int. J. Syst. Evol. Microbiol.">
        <title>Phaeodactylibacter xiamenensis gen. nov., sp. nov., a member of the family Saprospiraceae isolated from the marine alga Phaeodactylum tricornutum.</title>
        <authorList>
            <person name="Chen Z.Jr."/>
            <person name="Lei X."/>
            <person name="Lai Q."/>
            <person name="Li Y."/>
            <person name="Zhang B."/>
            <person name="Zhang J."/>
            <person name="Zhang H."/>
            <person name="Yang L."/>
            <person name="Zheng W."/>
            <person name="Tian Y."/>
            <person name="Yu Z."/>
            <person name="Xu H.Jr."/>
            <person name="Zheng T."/>
        </authorList>
    </citation>
    <scope>NUCLEOTIDE SEQUENCE [LARGE SCALE GENOMIC DNA]</scope>
    <source>
        <strain evidence="3 4">KD52</strain>
    </source>
</reference>
<dbReference type="AlphaFoldDB" id="A0A098RZE0"/>